<dbReference type="Proteomes" id="UP000005551">
    <property type="component" value="Unassembled WGS sequence"/>
</dbReference>
<gene>
    <name evidence="1" type="ORF">A3SI_10819</name>
</gene>
<reference evidence="1 2" key="1">
    <citation type="submission" date="2012-05" db="EMBL/GenBank/DDBJ databases">
        <title>Genome sequence of Nitritalea halalkaliphila LW7.</title>
        <authorList>
            <person name="Jangir P.K."/>
            <person name="Singh A."/>
            <person name="Shivaji S."/>
            <person name="Sharma R."/>
        </authorList>
    </citation>
    <scope>NUCLEOTIDE SEQUENCE [LARGE SCALE GENOMIC DNA]</scope>
    <source>
        <strain evidence="1 2">LW7</strain>
    </source>
</reference>
<accession>I5C396</accession>
<dbReference type="Pfam" id="PF04402">
    <property type="entry name" value="SIMPL"/>
    <property type="match status" value="1"/>
</dbReference>
<protein>
    <recommendedName>
        <fullName evidence="3">DUF541 domain-containing protein</fullName>
    </recommendedName>
</protein>
<sequence>MYLFFPVFVYLPSESFSKKAMKRLSFLSLSLLGFFLFTGFEVFSQYHPNDPRVEVTGVAFKELIPDRLFFDITLSEKDARTKMNALERDLQRALRDAGVDVEKQLKVKDAFGSLESRLLRKNEVQNTKTFELELRTAADLDAVLTQLSEKKITEIVLNRMEHSAINEELLELKKEAIMDAKNKADVLAATLSQRVGAAVYIVDTSMPSTVIRMRGTSSLKMMADMEELALLDIKPIRLESRLNVHFRLLAD</sequence>
<comment type="caution">
    <text evidence="1">The sequence shown here is derived from an EMBL/GenBank/DDBJ whole genome shotgun (WGS) entry which is preliminary data.</text>
</comment>
<evidence type="ECO:0000313" key="2">
    <source>
        <dbReference type="Proteomes" id="UP000005551"/>
    </source>
</evidence>
<dbReference type="InterPro" id="IPR007497">
    <property type="entry name" value="SIMPL/DUF541"/>
</dbReference>
<evidence type="ECO:0008006" key="3">
    <source>
        <dbReference type="Google" id="ProtNLM"/>
    </source>
</evidence>
<dbReference type="EMBL" id="AJYA01000022">
    <property type="protein sequence ID" value="EIM76298.1"/>
    <property type="molecule type" value="Genomic_DNA"/>
</dbReference>
<dbReference type="Gene3D" id="3.30.70.2970">
    <property type="entry name" value="Protein of unknown function (DUF541), domain 2"/>
    <property type="match status" value="1"/>
</dbReference>
<dbReference type="OrthoDB" id="1242975at2"/>
<dbReference type="AlphaFoldDB" id="I5C396"/>
<name>I5C396_9BACT</name>
<proteinExistence type="predicted"/>
<organism evidence="1 2">
    <name type="scientific">Nitritalea halalkaliphila LW7</name>
    <dbReference type="NCBI Taxonomy" id="1189621"/>
    <lineage>
        <taxon>Bacteria</taxon>
        <taxon>Pseudomonadati</taxon>
        <taxon>Bacteroidota</taxon>
        <taxon>Cytophagia</taxon>
        <taxon>Cytophagales</taxon>
        <taxon>Cyclobacteriaceae</taxon>
        <taxon>Nitritalea</taxon>
    </lineage>
</organism>
<evidence type="ECO:0000313" key="1">
    <source>
        <dbReference type="EMBL" id="EIM76298.1"/>
    </source>
</evidence>
<dbReference type="Gene3D" id="3.30.110.170">
    <property type="entry name" value="Protein of unknown function (DUF541), domain 1"/>
    <property type="match status" value="1"/>
</dbReference>
<keyword evidence="2" id="KW-1185">Reference proteome</keyword>